<evidence type="ECO:0000256" key="6">
    <source>
        <dbReference type="SAM" id="Phobius"/>
    </source>
</evidence>
<feature type="transmembrane region" description="Helical" evidence="6">
    <location>
        <begin position="250"/>
        <end position="271"/>
    </location>
</feature>
<gene>
    <name evidence="8" type="ORF">Hs30E_19230</name>
</gene>
<evidence type="ECO:0000313" key="8">
    <source>
        <dbReference type="EMBL" id="GFH43372.1"/>
    </source>
</evidence>
<dbReference type="PANTHER" id="PTHR23508">
    <property type="entry name" value="CARBOXYLIC ACID TRANSPORTER PROTEIN HOMOLOG"/>
    <property type="match status" value="1"/>
</dbReference>
<feature type="transmembrane region" description="Helical" evidence="6">
    <location>
        <begin position="340"/>
        <end position="360"/>
    </location>
</feature>
<protein>
    <submittedName>
        <fullName evidence="8">MFS transporter</fullName>
    </submittedName>
</protein>
<evidence type="ECO:0000256" key="5">
    <source>
        <dbReference type="ARBA" id="ARBA00023136"/>
    </source>
</evidence>
<dbReference type="InterPro" id="IPR020846">
    <property type="entry name" value="MFS_dom"/>
</dbReference>
<dbReference type="RefSeq" id="WP_172209814.1">
    <property type="nucleotide sequence ID" value="NZ_BLLI01000085.1"/>
</dbReference>
<keyword evidence="5 6" id="KW-0472">Membrane</keyword>
<feature type="transmembrane region" description="Helical" evidence="6">
    <location>
        <begin position="366"/>
        <end position="393"/>
    </location>
</feature>
<accession>A0A6A0BD86</accession>
<dbReference type="SUPFAM" id="SSF103473">
    <property type="entry name" value="MFS general substrate transporter"/>
    <property type="match status" value="1"/>
</dbReference>
<feature type="transmembrane region" description="Helical" evidence="6">
    <location>
        <begin position="210"/>
        <end position="230"/>
    </location>
</feature>
<proteinExistence type="predicted"/>
<dbReference type="Gene3D" id="1.20.1250.20">
    <property type="entry name" value="MFS general substrate transporter like domains"/>
    <property type="match status" value="1"/>
</dbReference>
<evidence type="ECO:0000256" key="4">
    <source>
        <dbReference type="ARBA" id="ARBA00022989"/>
    </source>
</evidence>
<sequence length="402" mass="42914">MDNTNSQKKVLISAAAGIGLENMDIMFLSFTMTSIIAAFNVTGTQAGWIGTITNFGMLFGGIIFGLLADKIGRVKVFSATVVIFSVASALMFFASNIYLVYLFRFIAGIGAGGEYGACMSLVSESTPKEKLGKATSIVAIGGQIGAILAAVLASIIIPIMGWKMLYVIGILPVLMVLWIRKDIKEPESFTTSDSANRGHIGLLFKNGKTAWQTIGLSLMVMVQIAGYFGLMNWLPKIMQVKLDIDVAGSSLWMVSTILGMSVGMMTFGTVMDKLGAKFSYAVFLVCSAASVYLLTLANNTATLIAAAVVVGYFINGMYGGYGAIISSLYPTEIRATANNFIMNVGRAVGGFSSVIIGFLLDQYNSVMIVVVFLSLLYIFSLLIMLTIPGVAGLKNRNAVKRS</sequence>
<dbReference type="PROSITE" id="PS50850">
    <property type="entry name" value="MFS"/>
    <property type="match status" value="1"/>
</dbReference>
<comment type="caution">
    <text evidence="8">The sequence shown here is derived from an EMBL/GenBank/DDBJ whole genome shotgun (WGS) entry which is preliminary data.</text>
</comment>
<feature type="domain" description="Major facilitator superfamily (MFS) profile" evidence="7">
    <location>
        <begin position="10"/>
        <end position="391"/>
    </location>
</feature>
<feature type="transmembrane region" description="Helical" evidence="6">
    <location>
        <begin position="278"/>
        <end position="297"/>
    </location>
</feature>
<feature type="transmembrane region" description="Helical" evidence="6">
    <location>
        <begin position="163"/>
        <end position="179"/>
    </location>
</feature>
<reference evidence="8 9" key="1">
    <citation type="submission" date="2020-02" db="EMBL/GenBank/DDBJ databases">
        <title>Draft genome sequence of Lactococcus sp. Hs30E4-3.</title>
        <authorList>
            <person name="Noda S."/>
            <person name="Yuki M."/>
            <person name="Ohkuma M."/>
        </authorList>
    </citation>
    <scope>NUCLEOTIDE SEQUENCE [LARGE SCALE GENOMIC DNA]</scope>
    <source>
        <strain evidence="8 9">Hs30E4-3</strain>
    </source>
</reference>
<dbReference type="Pfam" id="PF07690">
    <property type="entry name" value="MFS_1"/>
    <property type="match status" value="1"/>
</dbReference>
<dbReference type="InterPro" id="IPR011701">
    <property type="entry name" value="MFS"/>
</dbReference>
<feature type="transmembrane region" description="Helical" evidence="6">
    <location>
        <begin position="74"/>
        <end position="95"/>
    </location>
</feature>
<evidence type="ECO:0000256" key="3">
    <source>
        <dbReference type="ARBA" id="ARBA00022692"/>
    </source>
</evidence>
<comment type="subcellular location">
    <subcellularLocation>
        <location evidence="1">Cell membrane</location>
        <topology evidence="1">Multi-pass membrane protein</topology>
    </subcellularLocation>
</comment>
<feature type="transmembrane region" description="Helical" evidence="6">
    <location>
        <begin position="48"/>
        <end position="67"/>
    </location>
</feature>
<dbReference type="Proteomes" id="UP000480303">
    <property type="component" value="Unassembled WGS sequence"/>
</dbReference>
<keyword evidence="2" id="KW-0813">Transport</keyword>
<dbReference type="EMBL" id="BLLI01000085">
    <property type="protein sequence ID" value="GFH43372.1"/>
    <property type="molecule type" value="Genomic_DNA"/>
</dbReference>
<keyword evidence="9" id="KW-1185">Reference proteome</keyword>
<keyword evidence="3 6" id="KW-0812">Transmembrane</keyword>
<organism evidence="8 9">
    <name type="scientific">Pseudolactococcus hodotermopsidis</name>
    <dbReference type="NCBI Taxonomy" id="2709157"/>
    <lineage>
        <taxon>Bacteria</taxon>
        <taxon>Bacillati</taxon>
        <taxon>Bacillota</taxon>
        <taxon>Bacilli</taxon>
        <taxon>Lactobacillales</taxon>
        <taxon>Streptococcaceae</taxon>
        <taxon>Pseudolactococcus</taxon>
    </lineage>
</organism>
<dbReference type="GO" id="GO:0046943">
    <property type="term" value="F:carboxylic acid transmembrane transporter activity"/>
    <property type="evidence" value="ECO:0007669"/>
    <property type="project" value="TreeGrafter"/>
</dbReference>
<evidence type="ECO:0000256" key="2">
    <source>
        <dbReference type="ARBA" id="ARBA00022448"/>
    </source>
</evidence>
<keyword evidence="4 6" id="KW-1133">Transmembrane helix</keyword>
<dbReference type="InterPro" id="IPR036259">
    <property type="entry name" value="MFS_trans_sf"/>
</dbReference>
<feature type="transmembrane region" description="Helical" evidence="6">
    <location>
        <begin position="303"/>
        <end position="328"/>
    </location>
</feature>
<evidence type="ECO:0000259" key="7">
    <source>
        <dbReference type="PROSITE" id="PS50850"/>
    </source>
</evidence>
<evidence type="ECO:0000256" key="1">
    <source>
        <dbReference type="ARBA" id="ARBA00004651"/>
    </source>
</evidence>
<dbReference type="AlphaFoldDB" id="A0A6A0BD86"/>
<dbReference type="PANTHER" id="PTHR23508:SF10">
    <property type="entry name" value="CARBOXYLIC ACID TRANSPORTER PROTEIN HOMOLOG"/>
    <property type="match status" value="1"/>
</dbReference>
<dbReference type="GO" id="GO:0005886">
    <property type="term" value="C:plasma membrane"/>
    <property type="evidence" value="ECO:0007669"/>
    <property type="project" value="UniProtKB-SubCell"/>
</dbReference>
<evidence type="ECO:0000313" key="9">
    <source>
        <dbReference type="Proteomes" id="UP000480303"/>
    </source>
</evidence>
<name>A0A6A0BD86_9LACT</name>
<feature type="transmembrane region" description="Helical" evidence="6">
    <location>
        <begin position="134"/>
        <end position="157"/>
    </location>
</feature>